<comment type="caution">
    <text evidence="2">The sequence shown here is derived from an EMBL/GenBank/DDBJ whole genome shotgun (WGS) entry which is preliminary data.</text>
</comment>
<proteinExistence type="predicted"/>
<dbReference type="Proteomes" id="UP000266841">
    <property type="component" value="Unassembled WGS sequence"/>
</dbReference>
<feature type="non-terminal residue" evidence="2">
    <location>
        <position position="315"/>
    </location>
</feature>
<feature type="compositionally biased region" description="Basic and acidic residues" evidence="1">
    <location>
        <begin position="300"/>
        <end position="315"/>
    </location>
</feature>
<reference evidence="2 3" key="1">
    <citation type="journal article" date="2012" name="Genome Biol.">
        <title>Genome and low-iron response of an oceanic diatom adapted to chronic iron limitation.</title>
        <authorList>
            <person name="Lommer M."/>
            <person name="Specht M."/>
            <person name="Roy A.S."/>
            <person name="Kraemer L."/>
            <person name="Andreson R."/>
            <person name="Gutowska M.A."/>
            <person name="Wolf J."/>
            <person name="Bergner S.V."/>
            <person name="Schilhabel M.B."/>
            <person name="Klostermeier U.C."/>
            <person name="Beiko R.G."/>
            <person name="Rosenstiel P."/>
            <person name="Hippler M."/>
            <person name="Laroche J."/>
        </authorList>
    </citation>
    <scope>NUCLEOTIDE SEQUENCE [LARGE SCALE GENOMIC DNA]</scope>
    <source>
        <strain evidence="2 3">CCMP1005</strain>
    </source>
</reference>
<name>K0RME6_THAOC</name>
<keyword evidence="3" id="KW-1185">Reference proteome</keyword>
<organism evidence="2 3">
    <name type="scientific">Thalassiosira oceanica</name>
    <name type="common">Marine diatom</name>
    <dbReference type="NCBI Taxonomy" id="159749"/>
    <lineage>
        <taxon>Eukaryota</taxon>
        <taxon>Sar</taxon>
        <taxon>Stramenopiles</taxon>
        <taxon>Ochrophyta</taxon>
        <taxon>Bacillariophyta</taxon>
        <taxon>Coscinodiscophyceae</taxon>
        <taxon>Thalassiosirophycidae</taxon>
        <taxon>Thalassiosirales</taxon>
        <taxon>Thalassiosiraceae</taxon>
        <taxon>Thalassiosira</taxon>
    </lineage>
</organism>
<gene>
    <name evidence="2" type="ORF">THAOC_25421</name>
</gene>
<evidence type="ECO:0000256" key="1">
    <source>
        <dbReference type="SAM" id="MobiDB-lite"/>
    </source>
</evidence>
<dbReference type="EMBL" id="AGNL01035067">
    <property type="protein sequence ID" value="EJK54908.1"/>
    <property type="molecule type" value="Genomic_DNA"/>
</dbReference>
<evidence type="ECO:0000313" key="3">
    <source>
        <dbReference type="Proteomes" id="UP000266841"/>
    </source>
</evidence>
<protein>
    <submittedName>
        <fullName evidence="2">Uncharacterized protein</fullName>
    </submittedName>
</protein>
<feature type="region of interest" description="Disordered" evidence="1">
    <location>
        <begin position="15"/>
        <end position="315"/>
    </location>
</feature>
<evidence type="ECO:0000313" key="2">
    <source>
        <dbReference type="EMBL" id="EJK54908.1"/>
    </source>
</evidence>
<accession>K0RME6</accession>
<sequence length="315" mass="32644">MKIFVPDRFGKWLYRRPSARGARDGPPGGPGRSPRRAMVEIPPQASVRNGPEAGKALGLRAAGWSGSCGDEPPNFDPARPAARGVERAKKEVQTASRRLPKPPRRDEPKKKFFMSSKKQSRRGGGGSDNSVGPSDEAHGLVAGEGGAAPAVAALPGRRRPPLTGPAPGRRRARSGAVPSLPGRPSSPGPSPALPRGRRTGGPARADRGPRGRAATASSSLVPPPGRDRVGHIVMFDVLPAGQGSPGEDGGGRGRQGRARDGRRGPAPDSVRGGRRRRPPHPGPGSEGRGRALPGPGRGTACEERAAERAVPRPPG</sequence>
<feature type="compositionally biased region" description="Low complexity" evidence="1">
    <location>
        <begin position="174"/>
        <end position="183"/>
    </location>
</feature>
<dbReference type="AlphaFoldDB" id="K0RME6"/>